<dbReference type="Pfam" id="PF13304">
    <property type="entry name" value="AAA_21"/>
    <property type="match status" value="1"/>
</dbReference>
<keyword evidence="2" id="KW-0067">ATP-binding</keyword>
<protein>
    <submittedName>
        <fullName evidence="2">ATP-binding protein</fullName>
    </submittedName>
</protein>
<evidence type="ECO:0000259" key="1">
    <source>
        <dbReference type="Pfam" id="PF13304"/>
    </source>
</evidence>
<dbReference type="PANTHER" id="PTHR40396">
    <property type="entry name" value="ATPASE-LIKE PROTEIN"/>
    <property type="match status" value="1"/>
</dbReference>
<sequence length="421" mass="48755">MLVDFTVENFRSIKGAETLSAVAQKKKANLTSNGEGRRRVKSDDEIALPYHVEGWDLDILPVLAIFGANASGKSNIVVALDYLLTFMRFGNSENDSHHNRLIPFRLDKLSAESPTRFELRTVFNGTIYTYHLELDRTRILSEKLDYAQASSKRDRCLFHRVWNQDLKKFDWKNGRDFKGSHTQLETSVNNQEPFMSLLMRLEVKIIEPLSNWLNVRSIGTSLGYQDELFDRWLFSRLAHKYPEFISKKASELLCKFDTGISGFEIKKSEDNKDDYQIYAIHHTKDGDIHWPFEEESMGTQRLFGIAHRIHQAFSADSLVIIDELGSNVHPNVTRAIVRLFQNPKTNPNRSQLIFTSHDNTIQKNNLLRRDQIWFTQKRSDQSTELYSLSDFKVRNDLAIEKAYLDGRFGAVPFIPEDEELI</sequence>
<dbReference type="InterPro" id="IPR027417">
    <property type="entry name" value="P-loop_NTPase"/>
</dbReference>
<evidence type="ECO:0000313" key="2">
    <source>
        <dbReference type="EMBL" id="MEE3718446.1"/>
    </source>
</evidence>
<proteinExistence type="predicted"/>
<dbReference type="Gene3D" id="3.40.50.300">
    <property type="entry name" value="P-loop containing nucleotide triphosphate hydrolases"/>
    <property type="match status" value="1"/>
</dbReference>
<evidence type="ECO:0000313" key="3">
    <source>
        <dbReference type="Proteomes" id="UP001333818"/>
    </source>
</evidence>
<dbReference type="InterPro" id="IPR003959">
    <property type="entry name" value="ATPase_AAA_core"/>
</dbReference>
<dbReference type="EMBL" id="JAZBJZ010000078">
    <property type="protein sequence ID" value="MEE3718446.1"/>
    <property type="molecule type" value="Genomic_DNA"/>
</dbReference>
<comment type="caution">
    <text evidence="2">The sequence shown here is derived from an EMBL/GenBank/DDBJ whole genome shotgun (WGS) entry which is preliminary data.</text>
</comment>
<dbReference type="GO" id="GO:0016887">
    <property type="term" value="F:ATP hydrolysis activity"/>
    <property type="evidence" value="ECO:0007669"/>
    <property type="project" value="InterPro"/>
</dbReference>
<keyword evidence="3" id="KW-1185">Reference proteome</keyword>
<dbReference type="SUPFAM" id="SSF52540">
    <property type="entry name" value="P-loop containing nucleoside triphosphate hydrolases"/>
    <property type="match status" value="1"/>
</dbReference>
<organism evidence="2 3">
    <name type="scientific">Tumidithrix elongata BACA0141</name>
    <dbReference type="NCBI Taxonomy" id="2716417"/>
    <lineage>
        <taxon>Bacteria</taxon>
        <taxon>Bacillati</taxon>
        <taxon>Cyanobacteriota</taxon>
        <taxon>Cyanophyceae</taxon>
        <taxon>Pseudanabaenales</taxon>
        <taxon>Pseudanabaenaceae</taxon>
        <taxon>Tumidithrix</taxon>
        <taxon>Tumidithrix elongata</taxon>
    </lineage>
</organism>
<reference evidence="2" key="1">
    <citation type="submission" date="2024-01" db="EMBL/GenBank/DDBJ databases">
        <title>Bank of Algae and Cyanobacteria of the Azores (BACA) strain genomes.</title>
        <authorList>
            <person name="Luz R."/>
            <person name="Cordeiro R."/>
            <person name="Fonseca A."/>
            <person name="Goncalves V."/>
        </authorList>
    </citation>
    <scope>NUCLEOTIDE SEQUENCE</scope>
    <source>
        <strain evidence="2">BACA0141</strain>
    </source>
</reference>
<dbReference type="Proteomes" id="UP001333818">
    <property type="component" value="Unassembled WGS sequence"/>
</dbReference>
<feature type="domain" description="ATPase AAA-type core" evidence="1">
    <location>
        <begin position="63"/>
        <end position="360"/>
    </location>
</feature>
<gene>
    <name evidence="2" type="ORF">V2H45_17025</name>
</gene>
<keyword evidence="2" id="KW-0547">Nucleotide-binding</keyword>
<dbReference type="RefSeq" id="WP_330484879.1">
    <property type="nucleotide sequence ID" value="NZ_JAZBJZ010000078.1"/>
</dbReference>
<accession>A0AAW9Q752</accession>
<dbReference type="GO" id="GO:0005524">
    <property type="term" value="F:ATP binding"/>
    <property type="evidence" value="ECO:0007669"/>
    <property type="project" value="UniProtKB-KW"/>
</dbReference>
<dbReference type="PANTHER" id="PTHR40396:SF1">
    <property type="entry name" value="ATPASE AAA-TYPE CORE DOMAIN-CONTAINING PROTEIN"/>
    <property type="match status" value="1"/>
</dbReference>
<dbReference type="AlphaFoldDB" id="A0AAW9Q752"/>
<name>A0AAW9Q752_9CYAN</name>